<dbReference type="Pfam" id="PF02458">
    <property type="entry name" value="Transferase"/>
    <property type="match status" value="2"/>
</dbReference>
<protein>
    <recommendedName>
        <fullName evidence="6">Acyltransferase</fullName>
    </recommendedName>
</protein>
<organism evidence="4 5">
    <name type="scientific">Solanum pinnatisectum</name>
    <name type="common">tansyleaf nightshade</name>
    <dbReference type="NCBI Taxonomy" id="50273"/>
    <lineage>
        <taxon>Eukaryota</taxon>
        <taxon>Viridiplantae</taxon>
        <taxon>Streptophyta</taxon>
        <taxon>Embryophyta</taxon>
        <taxon>Tracheophyta</taxon>
        <taxon>Spermatophyta</taxon>
        <taxon>Magnoliopsida</taxon>
        <taxon>eudicotyledons</taxon>
        <taxon>Gunneridae</taxon>
        <taxon>Pentapetalae</taxon>
        <taxon>asterids</taxon>
        <taxon>lamiids</taxon>
        <taxon>Solanales</taxon>
        <taxon>Solanaceae</taxon>
        <taxon>Solanoideae</taxon>
        <taxon>Solaneae</taxon>
        <taxon>Solanum</taxon>
    </lineage>
</organism>
<evidence type="ECO:0000256" key="2">
    <source>
        <dbReference type="ARBA" id="ARBA00022679"/>
    </source>
</evidence>
<evidence type="ECO:0000313" key="4">
    <source>
        <dbReference type="EMBL" id="KAK4711538.1"/>
    </source>
</evidence>
<keyword evidence="2" id="KW-0808">Transferase</keyword>
<comment type="similarity">
    <text evidence="1">Belongs to the plant acyltransferase family.</text>
</comment>
<dbReference type="Proteomes" id="UP001311915">
    <property type="component" value="Unassembled WGS sequence"/>
</dbReference>
<evidence type="ECO:0008006" key="6">
    <source>
        <dbReference type="Google" id="ProtNLM"/>
    </source>
</evidence>
<keyword evidence="3" id="KW-0012">Acyltransferase</keyword>
<evidence type="ECO:0000256" key="3">
    <source>
        <dbReference type="ARBA" id="ARBA00023315"/>
    </source>
</evidence>
<accession>A0AAV9KF77</accession>
<evidence type="ECO:0000256" key="1">
    <source>
        <dbReference type="ARBA" id="ARBA00009861"/>
    </source>
</evidence>
<sequence>MAFALLSSPSLVSICDKSFIKPSSLTPPTLRLHKLSFVDQSLSNMYIPFAFFYPKVQQREESNNSHELSHIAHLLQTSLSKTLVTYYPYAGKLIDNAIVDCNDMGAEFLSVRIKCHMSEILDHRDASHAESIVFPKDLPWANNYEGGNLLIAQVSKFDCGGIAISVCLSHKIGDGITRGHNTTITLAPRFVGDSIFSTEKYGPLIAPLIESNVSECVQQRFIFPTAKLDAFRAKVAEESGVENPTRAEVVSALFFKCATKAASSSTATSKLVHYLNVRTMMKPRLPRSAIGNVLSVFSTTATKEQDIEIPTLVHNLRKEVEVAYKKDQVEQNEFILQIVESIKKGKIPFEDENCSVYFCSNLCKFPYYNVDFGWGKPERVSIPNGPFKNIFFFKDYQNGQGVEARIMLKKHHMSEFERDEELLELINSPPCL</sequence>
<dbReference type="AlphaFoldDB" id="A0AAV9KF77"/>
<evidence type="ECO:0000313" key="5">
    <source>
        <dbReference type="Proteomes" id="UP001311915"/>
    </source>
</evidence>
<name>A0AAV9KF77_9SOLN</name>
<dbReference type="InterPro" id="IPR023213">
    <property type="entry name" value="CAT-like_dom_sf"/>
</dbReference>
<dbReference type="Gene3D" id="3.30.559.10">
    <property type="entry name" value="Chloramphenicol acetyltransferase-like domain"/>
    <property type="match status" value="2"/>
</dbReference>
<dbReference type="PANTHER" id="PTHR31623">
    <property type="entry name" value="F21J9.9"/>
    <property type="match status" value="1"/>
</dbReference>
<gene>
    <name evidence="4" type="ORF">R3W88_006051</name>
</gene>
<dbReference type="EMBL" id="JAWPEI010000011">
    <property type="protein sequence ID" value="KAK4711538.1"/>
    <property type="molecule type" value="Genomic_DNA"/>
</dbReference>
<dbReference type="GO" id="GO:0016746">
    <property type="term" value="F:acyltransferase activity"/>
    <property type="evidence" value="ECO:0007669"/>
    <property type="project" value="UniProtKB-KW"/>
</dbReference>
<proteinExistence type="inferred from homology"/>
<keyword evidence="5" id="KW-1185">Reference proteome</keyword>
<reference evidence="4 5" key="1">
    <citation type="submission" date="2023-10" db="EMBL/GenBank/DDBJ databases">
        <title>Genome-Wide Identification Analysis in wild type Solanum Pinnatisectum Reveals Some Genes Defensing Phytophthora Infestans.</title>
        <authorList>
            <person name="Sun C."/>
        </authorList>
    </citation>
    <scope>NUCLEOTIDE SEQUENCE [LARGE SCALE GENOMIC DNA]</scope>
    <source>
        <strain evidence="4">LQN</strain>
        <tissue evidence="4">Leaf</tissue>
    </source>
</reference>
<dbReference type="PANTHER" id="PTHR31623:SF38">
    <property type="entry name" value="ACYLTRANSFERASE PUN1"/>
    <property type="match status" value="1"/>
</dbReference>
<comment type="caution">
    <text evidence="4">The sequence shown here is derived from an EMBL/GenBank/DDBJ whole genome shotgun (WGS) entry which is preliminary data.</text>
</comment>